<evidence type="ECO:0000313" key="11">
    <source>
        <dbReference type="EMBL" id="CAJ79645.1"/>
    </source>
</evidence>
<feature type="transmembrane region" description="Helical" evidence="8">
    <location>
        <begin position="35"/>
        <end position="52"/>
    </location>
</feature>
<feature type="transmembrane region" description="Helical" evidence="8">
    <location>
        <begin position="133"/>
        <end position="151"/>
    </location>
</feature>
<evidence type="ECO:0000256" key="2">
    <source>
        <dbReference type="ARBA" id="ARBA00022448"/>
    </source>
</evidence>
<accession>A0AAI8BG05</accession>
<dbReference type="GO" id="GO:0015293">
    <property type="term" value="F:symporter activity"/>
    <property type="evidence" value="ECO:0007669"/>
    <property type="project" value="UniProtKB-KW"/>
</dbReference>
<evidence type="ECO:0000256" key="6">
    <source>
        <dbReference type="ARBA" id="ARBA00022989"/>
    </source>
</evidence>
<evidence type="ECO:0000256" key="3">
    <source>
        <dbReference type="ARBA" id="ARBA00022475"/>
    </source>
</evidence>
<dbReference type="EMBL" id="AM233362">
    <property type="protein sequence ID" value="CAJ79645.1"/>
    <property type="molecule type" value="Genomic_DNA"/>
</dbReference>
<dbReference type="InterPro" id="IPR051084">
    <property type="entry name" value="H+-coupled_symporters"/>
</dbReference>
<feature type="domain" description="Major facilitator superfamily (MFS) profile" evidence="9">
    <location>
        <begin position="1"/>
        <end position="152"/>
    </location>
</feature>
<dbReference type="InterPro" id="IPR005828">
    <property type="entry name" value="MFS_sugar_transport-like"/>
</dbReference>
<reference evidence="11" key="1">
    <citation type="submission" date="2006-02" db="EMBL/GenBank/DDBJ databases">
        <authorList>
            <consortium name="Microbial Genomics Group"/>
            <consortium name="Lawrence Livermore National Laboratory"/>
            <consortium name="and the Genome Analysis Group"/>
            <consortium name="Oak Ridge National Laboratory"/>
            <person name="Larimer F.W."/>
        </authorList>
    </citation>
    <scope>NUCLEOTIDE SEQUENCE</scope>
    <source>
        <strain evidence="11">LVS</strain>
    </source>
</reference>
<sequence>MLTNIGGMLEFYDFVIFGMFAIVLGKTFFPTEGSPALQALSAFTVFAVGYFARPFGGIIFGHIGDKYGRKKSFLLTILLMGLAAFMIAILPSYQNVGIIAPLLFVILRIIQGAAIGGEIPSAVVFVKESLLKHGGLACGIIVCFLQLLQLAA</sequence>
<keyword evidence="3" id="KW-1003">Cell membrane</keyword>
<evidence type="ECO:0000259" key="9">
    <source>
        <dbReference type="PROSITE" id="PS50850"/>
    </source>
</evidence>
<dbReference type="PROSITE" id="PS50850">
    <property type="entry name" value="MFS"/>
    <property type="match status" value="1"/>
</dbReference>
<evidence type="ECO:0000313" key="10">
    <source>
        <dbReference type="EMBL" id="AJI58335.1"/>
    </source>
</evidence>
<feature type="transmembrane region" description="Helical" evidence="8">
    <location>
        <begin position="12"/>
        <end position="29"/>
    </location>
</feature>
<organism evidence="10 13">
    <name type="scientific">Francisella tularensis subsp. holarctica (strain LVS)</name>
    <dbReference type="NCBI Taxonomy" id="376619"/>
    <lineage>
        <taxon>Bacteria</taxon>
        <taxon>Pseudomonadati</taxon>
        <taxon>Pseudomonadota</taxon>
        <taxon>Gammaproteobacteria</taxon>
        <taxon>Thiotrichales</taxon>
        <taxon>Francisellaceae</taxon>
        <taxon>Francisella</taxon>
    </lineage>
</organism>
<comment type="subcellular location">
    <subcellularLocation>
        <location evidence="1">Cell membrane</location>
        <topology evidence="1">Multi-pass membrane protein</topology>
    </subcellularLocation>
</comment>
<evidence type="ECO:0000256" key="5">
    <source>
        <dbReference type="ARBA" id="ARBA00022847"/>
    </source>
</evidence>
<dbReference type="SUPFAM" id="SSF103473">
    <property type="entry name" value="MFS general substrate transporter"/>
    <property type="match status" value="1"/>
</dbReference>
<evidence type="ECO:0000256" key="1">
    <source>
        <dbReference type="ARBA" id="ARBA00004651"/>
    </source>
</evidence>
<proteinExistence type="predicted"/>
<keyword evidence="5" id="KW-0769">Symport</keyword>
<dbReference type="KEGG" id="ftl:FTL_1206"/>
<feature type="transmembrane region" description="Helical" evidence="8">
    <location>
        <begin position="99"/>
        <end position="126"/>
    </location>
</feature>
<evidence type="ECO:0000256" key="4">
    <source>
        <dbReference type="ARBA" id="ARBA00022692"/>
    </source>
</evidence>
<dbReference type="AlphaFoldDB" id="A0AAI8BG05"/>
<gene>
    <name evidence="11" type="ordered locus">FTL_1206</name>
    <name evidence="10" type="ORF">AW21_2130</name>
</gene>
<name>A0AAI8BG05_FRATH</name>
<dbReference type="Proteomes" id="UP000031874">
    <property type="component" value="Chromosome"/>
</dbReference>
<evidence type="ECO:0000256" key="7">
    <source>
        <dbReference type="ARBA" id="ARBA00023136"/>
    </source>
</evidence>
<dbReference type="EMBL" id="CP009694">
    <property type="protein sequence ID" value="AJI58335.1"/>
    <property type="molecule type" value="Genomic_DNA"/>
</dbReference>
<reference evidence="11" key="4">
    <citation type="submission" date="2015-02" db="EMBL/GenBank/DDBJ databases">
        <title>Complete genome sequence of Francisella tularensis LVS (Live Vaccine Strain).</title>
        <authorList>
            <person name="Chain P."/>
            <person name="Larimer F."/>
            <person name="Land M."/>
            <person name="Stilwagen S."/>
            <person name="Larsson P."/>
            <person name="Bearden S."/>
            <person name="Chu M."/>
            <person name="Oyston P."/>
            <person name="Forsman M."/>
            <person name="Andersson S."/>
            <person name="Lindler L."/>
            <person name="Titball R."/>
            <person name="Garcia E."/>
        </authorList>
    </citation>
    <scope>NUCLEOTIDE SEQUENCE</scope>
    <source>
        <strain evidence="11">LVS</strain>
    </source>
</reference>
<protein>
    <submittedName>
        <fullName evidence="11">Major facilitator superfamily (MFS) transport protein</fullName>
    </submittedName>
    <submittedName>
        <fullName evidence="10">Sugar (And other) transporter family protein</fullName>
    </submittedName>
</protein>
<evidence type="ECO:0000256" key="8">
    <source>
        <dbReference type="SAM" id="Phobius"/>
    </source>
</evidence>
<keyword evidence="6 8" id="KW-1133">Transmembrane helix</keyword>
<keyword evidence="2" id="KW-0813">Transport</keyword>
<dbReference type="PANTHER" id="PTHR43528">
    <property type="entry name" value="ALPHA-KETOGLUTARATE PERMEASE"/>
    <property type="match status" value="1"/>
</dbReference>
<evidence type="ECO:0000313" key="13">
    <source>
        <dbReference type="Proteomes" id="UP000031874"/>
    </source>
</evidence>
<dbReference type="Proteomes" id="UP000001944">
    <property type="component" value="Chromosome"/>
</dbReference>
<dbReference type="Pfam" id="PF00083">
    <property type="entry name" value="Sugar_tr"/>
    <property type="match status" value="1"/>
</dbReference>
<reference evidence="12" key="2">
    <citation type="submission" date="2006-03" db="EMBL/GenBank/DDBJ databases">
        <title>Complete genome sequence of Francisella tularensis LVS (Live Vaccine Strain).</title>
        <authorList>
            <person name="Chain P."/>
            <person name="Larimer F."/>
            <person name="Land M."/>
            <person name="Stilwagen S."/>
            <person name="Larsson P."/>
            <person name="Bearden S."/>
            <person name="Chu M."/>
            <person name="Oyston P."/>
            <person name="Forsman M."/>
            <person name="Andersson S."/>
            <person name="Lindler L."/>
            <person name="Titball R."/>
            <person name="Garcia E."/>
        </authorList>
    </citation>
    <scope>NUCLEOTIDE SEQUENCE [LARGE SCALE GENOMIC DNA]</scope>
    <source>
        <strain evidence="12">LVS</strain>
    </source>
</reference>
<dbReference type="InterPro" id="IPR020846">
    <property type="entry name" value="MFS_dom"/>
</dbReference>
<evidence type="ECO:0000313" key="12">
    <source>
        <dbReference type="Proteomes" id="UP000001944"/>
    </source>
</evidence>
<dbReference type="Gene3D" id="1.20.1250.20">
    <property type="entry name" value="MFS general substrate transporter like domains"/>
    <property type="match status" value="1"/>
</dbReference>
<keyword evidence="7 8" id="KW-0472">Membrane</keyword>
<reference evidence="10 13" key="3">
    <citation type="journal article" date="2015" name="Genome Announc.">
        <title>Genome sequencing of 18 francisella strains to aid in assay development and testing.</title>
        <authorList>
            <person name="Johnson S.L."/>
            <person name="Daligault H.E."/>
            <person name="Davenport K.W."/>
            <person name="Coyne S.R."/>
            <person name="Frey K.G."/>
            <person name="Koroleva G.I."/>
            <person name="Broomall S.M."/>
            <person name="Bishop-Lilly K.A."/>
            <person name="Bruce D.C."/>
            <person name="Chertkov O."/>
            <person name="Freitas T."/>
            <person name="Jaissle J."/>
            <person name="Ladner J.T."/>
            <person name="Rosenzweig C.N."/>
            <person name="Gibbons H.S."/>
            <person name="Palacios G.F."/>
            <person name="Redden C.L."/>
            <person name="Xu Y."/>
            <person name="Minogue T.D."/>
            <person name="Chain P.S."/>
        </authorList>
    </citation>
    <scope>NUCLEOTIDE SEQUENCE [LARGE SCALE GENOMIC DNA]</scope>
    <source>
        <strain evidence="10 13">LVS</strain>
    </source>
</reference>
<dbReference type="PANTHER" id="PTHR43528:SF7">
    <property type="entry name" value="MFS TRANSPORTER"/>
    <property type="match status" value="1"/>
</dbReference>
<feature type="transmembrane region" description="Helical" evidence="8">
    <location>
        <begin position="73"/>
        <end position="93"/>
    </location>
</feature>
<dbReference type="InterPro" id="IPR036259">
    <property type="entry name" value="MFS_trans_sf"/>
</dbReference>
<keyword evidence="4 8" id="KW-0812">Transmembrane</keyword>
<dbReference type="GO" id="GO:0005886">
    <property type="term" value="C:plasma membrane"/>
    <property type="evidence" value="ECO:0007669"/>
    <property type="project" value="UniProtKB-SubCell"/>
</dbReference>